<reference evidence="1 2" key="1">
    <citation type="journal article" date="2012" name="G3 (Bethesda)">
        <title>Pichia sorbitophila, an interspecies yeast hybrid reveals early steps of genome resolution following polyploidization.</title>
        <authorList>
            <person name="Leh Louis V."/>
            <person name="Despons L."/>
            <person name="Friedrich A."/>
            <person name="Martin T."/>
            <person name="Durrens P."/>
            <person name="Casaregola S."/>
            <person name="Neuveglise C."/>
            <person name="Fairhead C."/>
            <person name="Marck C."/>
            <person name="Cruz J.A."/>
            <person name="Straub M.L."/>
            <person name="Kugler V."/>
            <person name="Sacerdot C."/>
            <person name="Uzunov Z."/>
            <person name="Thierry A."/>
            <person name="Weiss S."/>
            <person name="Bleykasten C."/>
            <person name="De Montigny J."/>
            <person name="Jacques N."/>
            <person name="Jung P."/>
            <person name="Lemaire M."/>
            <person name="Mallet S."/>
            <person name="Morel G."/>
            <person name="Richard G.F."/>
            <person name="Sarkar A."/>
            <person name="Savel G."/>
            <person name="Schacherer J."/>
            <person name="Seret M.L."/>
            <person name="Talla E."/>
            <person name="Samson G."/>
            <person name="Jubin C."/>
            <person name="Poulain J."/>
            <person name="Vacherie B."/>
            <person name="Barbe V."/>
            <person name="Pelletier E."/>
            <person name="Sherman D.J."/>
            <person name="Westhof E."/>
            <person name="Weissenbach J."/>
            <person name="Baret P.V."/>
            <person name="Wincker P."/>
            <person name="Gaillardin C."/>
            <person name="Dujon B."/>
            <person name="Souciet J.L."/>
        </authorList>
    </citation>
    <scope>NUCLEOTIDE SEQUENCE [LARGE SCALE GENOMIC DNA]</scope>
    <source>
        <strain evidence="2">ATCC MYA-4447 / BCRC 22081 / CBS 7064 / NBRC 10061 / NRRL Y-12695</strain>
    </source>
</reference>
<keyword evidence="2" id="KW-1185">Reference proteome</keyword>
<dbReference type="AlphaFoldDB" id="G8YUA4"/>
<dbReference type="EMBL" id="FO082059">
    <property type="protein sequence ID" value="CCE72437.1"/>
    <property type="molecule type" value="Genomic_DNA"/>
</dbReference>
<name>G8YUA4_PICSO</name>
<dbReference type="Proteomes" id="UP000005222">
    <property type="component" value="Chromosome A"/>
</dbReference>
<organism evidence="1 2">
    <name type="scientific">Pichia sorbitophila (strain ATCC MYA-4447 / BCRC 22081 / CBS 7064 / NBRC 10061 / NRRL Y-12695)</name>
    <name type="common">Hybrid yeast</name>
    <dbReference type="NCBI Taxonomy" id="559304"/>
    <lineage>
        <taxon>Eukaryota</taxon>
        <taxon>Fungi</taxon>
        <taxon>Dikarya</taxon>
        <taxon>Ascomycota</taxon>
        <taxon>Saccharomycotina</taxon>
        <taxon>Pichiomycetes</taxon>
        <taxon>Debaryomycetaceae</taxon>
        <taxon>Millerozyma</taxon>
    </lineage>
</organism>
<protein>
    <submittedName>
        <fullName evidence="1">Piso0_000004 protein</fullName>
    </submittedName>
</protein>
<evidence type="ECO:0000313" key="1">
    <source>
        <dbReference type="EMBL" id="CCE72437.1"/>
    </source>
</evidence>
<proteinExistence type="predicted"/>
<dbReference type="HOGENOM" id="CLU_2671903_0_0_1"/>
<gene>
    <name evidence="1" type="primary">Piso0_000004</name>
    <name evidence="1" type="ORF">GNLVRS01_PISO0A00110g</name>
</gene>
<sequence>MSEVIHEPINKLRSIRLDNVQGCDMSTWEKRDLMSFREGYEYFDSMQFSFFKPCPPQLSNEVKCRGKMILVGRYP</sequence>
<accession>G8YUA4</accession>
<evidence type="ECO:0000313" key="2">
    <source>
        <dbReference type="Proteomes" id="UP000005222"/>
    </source>
</evidence>
<dbReference type="InParanoid" id="G8YUA4"/>